<keyword evidence="2" id="KW-1185">Reference proteome</keyword>
<dbReference type="HOGENOM" id="CLU_3206292_0_0_10"/>
<evidence type="ECO:0000313" key="1">
    <source>
        <dbReference type="EMBL" id="AEW22454.1"/>
    </source>
</evidence>
<accession>G8UMQ9</accession>
<name>G8UMQ9_TANFA</name>
<dbReference type="AlphaFoldDB" id="G8UMQ9"/>
<reference evidence="2" key="1">
    <citation type="submission" date="2011-12" db="EMBL/GenBank/DDBJ databases">
        <title>Complete sequence of Tannerella forsythia ATCC 43037.</title>
        <authorList>
            <person name="Dewhirst F."/>
            <person name="Tanner A."/>
            <person name="Izard J."/>
            <person name="Brinkac L."/>
            <person name="Durkin A.S."/>
            <person name="Hostetler J."/>
            <person name="Shetty J."/>
            <person name="Torralba M."/>
            <person name="Gill S."/>
            <person name="Nelson K."/>
        </authorList>
    </citation>
    <scope>NUCLEOTIDE SEQUENCE [LARGE SCALE GENOMIC DNA]</scope>
    <source>
        <strain evidence="2">ATCC 43037 / JCM 10827 / CCUG 33226 / KCTC 5666 / FDC 338</strain>
    </source>
</reference>
<dbReference type="STRING" id="203275.BFO_2741"/>
<dbReference type="KEGG" id="tfo:BFO_2741"/>
<evidence type="ECO:0000313" key="2">
    <source>
        <dbReference type="Proteomes" id="UP000005436"/>
    </source>
</evidence>
<gene>
    <name evidence="1" type="ordered locus">BFO_2741</name>
</gene>
<organism evidence="1 2">
    <name type="scientific">Tannerella forsythia (strain ATCC 43037 / JCM 10827 / CCUG 21028 A / KCTC 5666 / FDC 338)</name>
    <name type="common">Bacteroides forsythus</name>
    <dbReference type="NCBI Taxonomy" id="203275"/>
    <lineage>
        <taxon>Bacteria</taxon>
        <taxon>Pseudomonadati</taxon>
        <taxon>Bacteroidota</taxon>
        <taxon>Bacteroidia</taxon>
        <taxon>Bacteroidales</taxon>
        <taxon>Tannerellaceae</taxon>
        <taxon>Tannerella</taxon>
    </lineage>
</organism>
<dbReference type="EMBL" id="CP003191">
    <property type="protein sequence ID" value="AEW22454.1"/>
    <property type="molecule type" value="Genomic_DNA"/>
</dbReference>
<dbReference type="Proteomes" id="UP000005436">
    <property type="component" value="Chromosome"/>
</dbReference>
<sequence length="45" mass="5004">MFPCIDFSEPIRAQDIHSFHICKKINIQSYTSVLYAGGVSDTGVN</sequence>
<proteinExistence type="predicted"/>
<protein>
    <submittedName>
        <fullName evidence="1">Uncharacterized protein</fullName>
    </submittedName>
</protein>